<keyword evidence="3" id="KW-1185">Reference proteome</keyword>
<organism evidence="2 3">
    <name type="scientific">Pseudonocardia nematodicida</name>
    <dbReference type="NCBI Taxonomy" id="1206997"/>
    <lineage>
        <taxon>Bacteria</taxon>
        <taxon>Bacillati</taxon>
        <taxon>Actinomycetota</taxon>
        <taxon>Actinomycetes</taxon>
        <taxon>Pseudonocardiales</taxon>
        <taxon>Pseudonocardiaceae</taxon>
        <taxon>Pseudonocardia</taxon>
    </lineage>
</organism>
<dbReference type="InterPro" id="IPR017517">
    <property type="entry name" value="Maleyloyr_isom"/>
</dbReference>
<dbReference type="Gene3D" id="1.20.120.450">
    <property type="entry name" value="dinb family like domain"/>
    <property type="match status" value="1"/>
</dbReference>
<dbReference type="GO" id="GO:0016853">
    <property type="term" value="F:isomerase activity"/>
    <property type="evidence" value="ECO:0007669"/>
    <property type="project" value="UniProtKB-KW"/>
</dbReference>
<dbReference type="SUPFAM" id="SSF109854">
    <property type="entry name" value="DinB/YfiT-like putative metalloenzymes"/>
    <property type="match status" value="1"/>
</dbReference>
<feature type="domain" description="Mycothiol-dependent maleylpyruvate isomerase metal-binding" evidence="1">
    <location>
        <begin position="17"/>
        <end position="106"/>
    </location>
</feature>
<dbReference type="Pfam" id="PF11716">
    <property type="entry name" value="MDMPI_N"/>
    <property type="match status" value="1"/>
</dbReference>
<evidence type="ECO:0000259" key="1">
    <source>
        <dbReference type="Pfam" id="PF11716"/>
    </source>
</evidence>
<reference evidence="2 3" key="1">
    <citation type="submission" date="2024-03" db="EMBL/GenBank/DDBJ databases">
        <title>Draft genome sequence of Pseudonocardia nematodicida JCM 31783.</title>
        <authorList>
            <person name="Butdee W."/>
            <person name="Duangmal K."/>
        </authorList>
    </citation>
    <scope>NUCLEOTIDE SEQUENCE [LARGE SCALE GENOMIC DNA]</scope>
    <source>
        <strain evidence="2 3">JCM 31783</strain>
    </source>
</reference>
<dbReference type="EMBL" id="JBEDNQ010000002">
    <property type="protein sequence ID" value="MEQ3550118.1"/>
    <property type="molecule type" value="Genomic_DNA"/>
</dbReference>
<dbReference type="InterPro" id="IPR024344">
    <property type="entry name" value="MDMPI_metal-binding"/>
</dbReference>
<proteinExistence type="predicted"/>
<dbReference type="RefSeq" id="WP_349297200.1">
    <property type="nucleotide sequence ID" value="NZ_JBEDNQ010000002.1"/>
</dbReference>
<dbReference type="NCBIfam" id="TIGR03083">
    <property type="entry name" value="maleylpyruvate isomerase family mycothiol-dependent enzyme"/>
    <property type="match status" value="1"/>
</dbReference>
<gene>
    <name evidence="2" type="ORF">WIS52_06505</name>
</gene>
<evidence type="ECO:0000313" key="2">
    <source>
        <dbReference type="EMBL" id="MEQ3550118.1"/>
    </source>
</evidence>
<dbReference type="Proteomes" id="UP001494902">
    <property type="component" value="Unassembled WGS sequence"/>
</dbReference>
<keyword evidence="2" id="KW-0413">Isomerase</keyword>
<comment type="caution">
    <text evidence="2">The sequence shown here is derived from an EMBL/GenBank/DDBJ whole genome shotgun (WGS) entry which is preliminary data.</text>
</comment>
<protein>
    <submittedName>
        <fullName evidence="2">Maleylpyruvate isomerase family mycothiol-dependent enzyme</fullName>
    </submittedName>
</protein>
<evidence type="ECO:0000313" key="3">
    <source>
        <dbReference type="Proteomes" id="UP001494902"/>
    </source>
</evidence>
<dbReference type="InterPro" id="IPR034660">
    <property type="entry name" value="DinB/YfiT-like"/>
</dbReference>
<accession>A0ABV1K6K6</accession>
<sequence length="217" mass="22589">MAKPGVDVEAVHAATARGRRAAADLIESLDEAQLDAPSLCTEWPVRVVAGHLAAGATMPSTPRLLFELVKARGDITAMIDRSSRESARRPVAELVSDLREHAGHRASPPGVGPRGPMTDALVHTGDIAVPLGLPHEPDPADVRLALDFVAGARPTAFVAKGRLDGLRLVADDAGFADGEGTEVRGRGIDVLMAACGRPAVLDRLTGDGVAVLRSRIG</sequence>
<name>A0ABV1K6K6_9PSEU</name>